<dbReference type="EMBL" id="CXWD01000037">
    <property type="protein sequence ID" value="CTQ77619.1"/>
    <property type="molecule type" value="Genomic_DNA"/>
</dbReference>
<dbReference type="InterPro" id="IPR001638">
    <property type="entry name" value="Solute-binding_3/MltF_N"/>
</dbReference>
<dbReference type="SUPFAM" id="SSF53850">
    <property type="entry name" value="Periplasmic binding protein-like II"/>
    <property type="match status" value="1"/>
</dbReference>
<feature type="chain" id="PRO_5005809613" evidence="1">
    <location>
        <begin position="20"/>
        <end position="244"/>
    </location>
</feature>
<gene>
    <name evidence="3" type="ORF">LAX5112_04982</name>
</gene>
<keyword evidence="1" id="KW-0732">Signal</keyword>
<dbReference type="Proteomes" id="UP000053235">
    <property type="component" value="Unassembled WGS sequence"/>
</dbReference>
<dbReference type="STRING" id="388408.LAX5112_04982"/>
<dbReference type="AlphaFoldDB" id="A0A0M7ARU2"/>
<dbReference type="SMART" id="SM00062">
    <property type="entry name" value="PBPb"/>
    <property type="match status" value="1"/>
</dbReference>
<evidence type="ECO:0000313" key="4">
    <source>
        <dbReference type="Proteomes" id="UP000053235"/>
    </source>
</evidence>
<organism evidence="3 4">
    <name type="scientific">Roseibium alexandrii</name>
    <dbReference type="NCBI Taxonomy" id="388408"/>
    <lineage>
        <taxon>Bacteria</taxon>
        <taxon>Pseudomonadati</taxon>
        <taxon>Pseudomonadota</taxon>
        <taxon>Alphaproteobacteria</taxon>
        <taxon>Hyphomicrobiales</taxon>
        <taxon>Stappiaceae</taxon>
        <taxon>Roseibium</taxon>
    </lineage>
</organism>
<dbReference type="Gene3D" id="3.40.190.10">
    <property type="entry name" value="Periplasmic binding protein-like II"/>
    <property type="match status" value="2"/>
</dbReference>
<feature type="domain" description="Solute-binding protein family 3/N-terminal" evidence="2">
    <location>
        <begin position="21"/>
        <end position="244"/>
    </location>
</feature>
<dbReference type="Pfam" id="PF00497">
    <property type="entry name" value="SBP_bac_3"/>
    <property type="match status" value="1"/>
</dbReference>
<name>A0A0M7ARU2_9HYPH</name>
<evidence type="ECO:0000313" key="3">
    <source>
        <dbReference type="EMBL" id="CTQ77619.1"/>
    </source>
</evidence>
<keyword evidence="4" id="KW-1185">Reference proteome</keyword>
<dbReference type="RefSeq" id="WP_208981549.1">
    <property type="nucleotide sequence ID" value="NZ_CXWD01000037.1"/>
</dbReference>
<protein>
    <submittedName>
        <fullName evidence="3">Bacterial extracellular solute-binding proteins, family 3</fullName>
    </submittedName>
</protein>
<dbReference type="PANTHER" id="PTHR38834:SF3">
    <property type="entry name" value="SOLUTE-BINDING PROTEIN FAMILY 3_N-TERMINAL DOMAIN-CONTAINING PROTEIN"/>
    <property type="match status" value="1"/>
</dbReference>
<reference evidence="4" key="1">
    <citation type="submission" date="2015-07" db="EMBL/GenBank/DDBJ databases">
        <authorList>
            <person name="Rodrigo-Torres Lidia"/>
            <person name="Arahal R.David."/>
        </authorList>
    </citation>
    <scope>NUCLEOTIDE SEQUENCE [LARGE SCALE GENOMIC DNA]</scope>
    <source>
        <strain evidence="4">CECT 5112</strain>
    </source>
</reference>
<dbReference type="PANTHER" id="PTHR38834">
    <property type="entry name" value="PERIPLASMIC SUBSTRATE BINDING PROTEIN FAMILY 3"/>
    <property type="match status" value="1"/>
</dbReference>
<evidence type="ECO:0000256" key="1">
    <source>
        <dbReference type="SAM" id="SignalP"/>
    </source>
</evidence>
<proteinExistence type="predicted"/>
<evidence type="ECO:0000259" key="2">
    <source>
        <dbReference type="SMART" id="SM00062"/>
    </source>
</evidence>
<sequence>MKLAILAALCISFAFTAKAETLEIVTEHLPPFNYLDDGVPKGIGTEVVQAVLKETGRAAPIQFLPWARSYQMALQTPGTLIYSILRTPERENKFAWIGKIAPYGVSLYQLVQDNAPDLSSLEDARPLRIGVYFGDAKAEFLQANGFTNLSSVENDRLNLRKLLLKRIDLMIIDDAVINELIELEGVDPSKIRRALPIQELSGYAYMAFQKDTNPKLVEEFRRGLEKVKETGVFDAILEEYYLIN</sequence>
<feature type="signal peptide" evidence="1">
    <location>
        <begin position="1"/>
        <end position="19"/>
    </location>
</feature>
<accession>A0A0M7ARU2</accession>